<sequence>MHHPHVESPDIARQVDRLLAERGDGLLSIRQAVALLRERTGTERSDADLAGLIAKKAAYLGIVVLSDDR</sequence>
<proteinExistence type="predicted"/>
<evidence type="ECO:0000313" key="1">
    <source>
        <dbReference type="EMBL" id="MDX8527488.1"/>
    </source>
</evidence>
<comment type="caution">
    <text evidence="1">The sequence shown here is derived from an EMBL/GenBank/DDBJ whole genome shotgun (WGS) entry which is preliminary data.</text>
</comment>
<reference evidence="1 2" key="1">
    <citation type="submission" date="2023-08" db="EMBL/GenBank/DDBJ databases">
        <title>Implementing the SeqCode for naming new Mesorhizobium species isolated from Vachellia karroo root nodules.</title>
        <authorList>
            <person name="Van Lill M."/>
        </authorList>
    </citation>
    <scope>NUCLEOTIDE SEQUENCE [LARGE SCALE GENOMIC DNA]</scope>
    <source>
        <strain evidence="1 2">MSK 1335</strain>
    </source>
</reference>
<gene>
    <name evidence="1" type="ORF">RFM68_23595</name>
</gene>
<dbReference type="RefSeq" id="WP_320235425.1">
    <property type="nucleotide sequence ID" value="NZ_JAVIJF010000018.1"/>
</dbReference>
<dbReference type="EMBL" id="JAVIJF010000018">
    <property type="protein sequence ID" value="MDX8527488.1"/>
    <property type="molecule type" value="Genomic_DNA"/>
</dbReference>
<evidence type="ECO:0000313" key="2">
    <source>
        <dbReference type="Proteomes" id="UP001276840"/>
    </source>
</evidence>
<protein>
    <recommendedName>
        <fullName evidence="3">PIN domain-containing protein</fullName>
    </recommendedName>
</protein>
<accession>A0ABU4ZTX0</accession>
<dbReference type="Proteomes" id="UP001276840">
    <property type="component" value="Unassembled WGS sequence"/>
</dbReference>
<organism evidence="1 2">
    <name type="scientific">Mesorhizobium montanum</name>
    <dbReference type="NCBI Taxonomy" id="3072323"/>
    <lineage>
        <taxon>Bacteria</taxon>
        <taxon>Pseudomonadati</taxon>
        <taxon>Pseudomonadota</taxon>
        <taxon>Alphaproteobacteria</taxon>
        <taxon>Hyphomicrobiales</taxon>
        <taxon>Phyllobacteriaceae</taxon>
        <taxon>Mesorhizobium</taxon>
    </lineage>
</organism>
<evidence type="ECO:0008006" key="3">
    <source>
        <dbReference type="Google" id="ProtNLM"/>
    </source>
</evidence>
<keyword evidence="2" id="KW-1185">Reference proteome</keyword>
<name>A0ABU4ZTX0_9HYPH</name>